<keyword evidence="3" id="KW-0472">Membrane</keyword>
<sequence>MTEKSQAQAGSPGSEPEKEPGPFEPVTGSILLFRRWWRVVVCSGIDQPAVIAKVKEDSFFNPRYAFMTCMSAGIAILGLLLSSPAVVIGAMLLSPLMGPIMGAGFALAIGDYAWLKGSAKALVLGTLVAVLFAAFVVALSPLQTVTSEIASRTRPNLFDLAVALFSALAGAYAMIRGRMGTIVGVAIATALMPPLAVVGFGLATLNMSVFGGSLLLFFTNLMTIALAAAGMARLYGFRSSLSERQSQFQIGAMVVIFIGLAIPLGYSLQQIAWEANVSRQANGYIKDQFGSRARVSQIDIDWDAEPILVSASVFTPKIVGDAEQQSARVLSRTFNRPIDVAIEQYRVETGSDAVKAELTAARAQQQAQEAEIRVVKLRENLALVAGVPADDVTIDTTKRRALVTAKPLQGATLDTYYALEKRIADQALDWTIEIKPPAVALPSLEVTDGAISERSSAQLPLIGWAAARVQLPLGAYGAPEDVEVARKTLLDTHATTIRTSGLSDASGTVRLRWLSPQDAEQETE</sequence>
<feature type="transmembrane region" description="Helical" evidence="3">
    <location>
        <begin position="214"/>
        <end position="236"/>
    </location>
</feature>
<feature type="coiled-coil region" evidence="1">
    <location>
        <begin position="353"/>
        <end position="380"/>
    </location>
</feature>
<evidence type="ECO:0000313" key="4">
    <source>
        <dbReference type="EMBL" id="GAA0479291.1"/>
    </source>
</evidence>
<keyword evidence="3" id="KW-0812">Transmembrane</keyword>
<dbReference type="PANTHER" id="PTHR20992">
    <property type="entry name" value="AT15442P-RELATED"/>
    <property type="match status" value="1"/>
</dbReference>
<dbReference type="InterPro" id="IPR005240">
    <property type="entry name" value="DUF389"/>
</dbReference>
<protein>
    <recommendedName>
        <fullName evidence="6">DUF389 domain-containing protein</fullName>
    </recommendedName>
</protein>
<feature type="transmembrane region" description="Helical" evidence="3">
    <location>
        <begin position="64"/>
        <end position="81"/>
    </location>
</feature>
<feature type="transmembrane region" description="Helical" evidence="3">
    <location>
        <begin position="157"/>
        <end position="175"/>
    </location>
</feature>
<feature type="transmembrane region" description="Helical" evidence="3">
    <location>
        <begin position="248"/>
        <end position="268"/>
    </location>
</feature>
<proteinExistence type="predicted"/>
<dbReference type="PANTHER" id="PTHR20992:SF9">
    <property type="entry name" value="AT15442P-RELATED"/>
    <property type="match status" value="1"/>
</dbReference>
<accession>A0ABN1AL53</accession>
<keyword evidence="5" id="KW-1185">Reference proteome</keyword>
<feature type="transmembrane region" description="Helical" evidence="3">
    <location>
        <begin position="121"/>
        <end position="142"/>
    </location>
</feature>
<feature type="transmembrane region" description="Helical" evidence="3">
    <location>
        <begin position="182"/>
        <end position="202"/>
    </location>
</feature>
<feature type="transmembrane region" description="Helical" evidence="3">
    <location>
        <begin position="87"/>
        <end position="109"/>
    </location>
</feature>
<evidence type="ECO:0000313" key="5">
    <source>
        <dbReference type="Proteomes" id="UP001500713"/>
    </source>
</evidence>
<reference evidence="4 5" key="1">
    <citation type="journal article" date="2019" name="Int. J. Syst. Evol. Microbiol.">
        <title>The Global Catalogue of Microorganisms (GCM) 10K type strain sequencing project: providing services to taxonomists for standard genome sequencing and annotation.</title>
        <authorList>
            <consortium name="The Broad Institute Genomics Platform"/>
            <consortium name="The Broad Institute Genome Sequencing Center for Infectious Disease"/>
            <person name="Wu L."/>
            <person name="Ma J."/>
        </authorList>
    </citation>
    <scope>NUCLEOTIDE SEQUENCE [LARGE SCALE GENOMIC DNA]</scope>
    <source>
        <strain evidence="4 5">JCM 14162</strain>
    </source>
</reference>
<comment type="caution">
    <text evidence="4">The sequence shown here is derived from an EMBL/GenBank/DDBJ whole genome shotgun (WGS) entry which is preliminary data.</text>
</comment>
<feature type="region of interest" description="Disordered" evidence="2">
    <location>
        <begin position="1"/>
        <end position="23"/>
    </location>
</feature>
<evidence type="ECO:0008006" key="6">
    <source>
        <dbReference type="Google" id="ProtNLM"/>
    </source>
</evidence>
<keyword evidence="1" id="KW-0175">Coiled coil</keyword>
<dbReference type="RefSeq" id="WP_229954515.1">
    <property type="nucleotide sequence ID" value="NZ_BAAAEM010000002.1"/>
</dbReference>
<organism evidence="4 5">
    <name type="scientific">Parasphingorhabdus litoris</name>
    <dbReference type="NCBI Taxonomy" id="394733"/>
    <lineage>
        <taxon>Bacteria</taxon>
        <taxon>Pseudomonadati</taxon>
        <taxon>Pseudomonadota</taxon>
        <taxon>Alphaproteobacteria</taxon>
        <taxon>Sphingomonadales</taxon>
        <taxon>Sphingomonadaceae</taxon>
        <taxon>Parasphingorhabdus</taxon>
    </lineage>
</organism>
<evidence type="ECO:0000256" key="1">
    <source>
        <dbReference type="SAM" id="Coils"/>
    </source>
</evidence>
<dbReference type="Pfam" id="PF04087">
    <property type="entry name" value="DUF389"/>
    <property type="match status" value="1"/>
</dbReference>
<name>A0ABN1AL53_9SPHN</name>
<gene>
    <name evidence="4" type="ORF">GCM10009096_21680</name>
</gene>
<dbReference type="EMBL" id="BAAAEM010000002">
    <property type="protein sequence ID" value="GAA0479291.1"/>
    <property type="molecule type" value="Genomic_DNA"/>
</dbReference>
<dbReference type="Proteomes" id="UP001500713">
    <property type="component" value="Unassembled WGS sequence"/>
</dbReference>
<keyword evidence="3" id="KW-1133">Transmembrane helix</keyword>
<evidence type="ECO:0000256" key="2">
    <source>
        <dbReference type="SAM" id="MobiDB-lite"/>
    </source>
</evidence>
<evidence type="ECO:0000256" key="3">
    <source>
        <dbReference type="SAM" id="Phobius"/>
    </source>
</evidence>